<dbReference type="EMBL" id="QNUF01000019">
    <property type="protein sequence ID" value="REC73978.1"/>
    <property type="molecule type" value="Genomic_DNA"/>
</dbReference>
<keyword evidence="3" id="KW-1185">Reference proteome</keyword>
<proteinExistence type="predicted"/>
<evidence type="ECO:0000313" key="3">
    <source>
        <dbReference type="Proteomes" id="UP000256491"/>
    </source>
</evidence>
<accession>A0ABX9IHX5</accession>
<protein>
    <recommendedName>
        <fullName evidence="1">DUF6268 domain-containing protein</fullName>
    </recommendedName>
</protein>
<comment type="caution">
    <text evidence="2">The sequence shown here is derived from an EMBL/GenBank/DDBJ whole genome shotgun (WGS) entry which is preliminary data.</text>
</comment>
<organism evidence="2 3">
    <name type="scientific">Chryseobacterium rhizosphaerae</name>
    <dbReference type="NCBI Taxonomy" id="395937"/>
    <lineage>
        <taxon>Bacteria</taxon>
        <taxon>Pseudomonadati</taxon>
        <taxon>Bacteroidota</taxon>
        <taxon>Flavobacteriia</taxon>
        <taxon>Flavobacteriales</taxon>
        <taxon>Weeksellaceae</taxon>
        <taxon>Chryseobacterium group</taxon>
        <taxon>Chryseobacterium</taxon>
    </lineage>
</organism>
<dbReference type="Proteomes" id="UP000256491">
    <property type="component" value="Unassembled WGS sequence"/>
</dbReference>
<dbReference type="InterPro" id="IPR046235">
    <property type="entry name" value="DUF6268"/>
</dbReference>
<dbReference type="Pfam" id="PF19783">
    <property type="entry name" value="DUF6268"/>
    <property type="match status" value="1"/>
</dbReference>
<dbReference type="RefSeq" id="WP_115919495.1">
    <property type="nucleotide sequence ID" value="NZ_BJYH01000012.1"/>
</dbReference>
<gene>
    <name evidence="2" type="ORF">DRF57_15505</name>
</gene>
<feature type="domain" description="DUF6268" evidence="1">
    <location>
        <begin position="88"/>
        <end position="315"/>
    </location>
</feature>
<evidence type="ECO:0000313" key="2">
    <source>
        <dbReference type="EMBL" id="REC73978.1"/>
    </source>
</evidence>
<sequence>MKTLRRALLPLALLPFNNSIYAQKKDSIPLKVRAFFADKIPQTRDLNIEFTQTTPYSFSSKLQGADLPENKVKNFQQVRAEANIYFVKKKKWLLSTALNYRYTSMNTEEPVILGADRQNHYHYHSEALNFNYFSKLFNKVAIYTATASVDGSDQHFERVRGMLTASVVLKATPKTKMLIGLAGIIDPSSQIPILPIFTYENKFNNGWVLDILLPKKVLVRKNILANGRLSLGTEMDNTSFYMYKNSKTYEFRQLEINSGVIYEHNLGHNLTGTFKTGIRAVPQARAFDKEESFKDYIFEASYKPSFYFNVGVSYNPFGKPRVK</sequence>
<reference evidence="2 3" key="1">
    <citation type="journal article" date="2010" name="Syst. Appl. Microbiol.">
        <title>Four new species of Chryseobacterium from the rhizosphere of coastal sand dune plants, Chryseobacterium elymi sp. nov., Chryseobacterium hagamense sp. nov., Chryseobacterium lathyri sp. nov. and Chryseobacterium rhizosphaerae sp. nov.</title>
        <authorList>
            <person name="Cho S.H."/>
            <person name="Lee K.S."/>
            <person name="Shin D.S."/>
            <person name="Han J.H."/>
            <person name="Park K.S."/>
            <person name="Lee C.H."/>
            <person name="Park K.H."/>
            <person name="Kim S.B."/>
        </authorList>
    </citation>
    <scope>NUCLEOTIDE SEQUENCE [LARGE SCALE GENOMIC DNA]</scope>
    <source>
        <strain evidence="2 3">KCTC 22548</strain>
    </source>
</reference>
<name>A0ABX9IHX5_9FLAO</name>
<evidence type="ECO:0000259" key="1">
    <source>
        <dbReference type="Pfam" id="PF19783"/>
    </source>
</evidence>